<dbReference type="PANTHER" id="PTHR11733:SF133">
    <property type="entry name" value="PHOSPHATE-REGULATING NEUTRAL ENDOPEPTIDASE PHEX"/>
    <property type="match status" value="1"/>
</dbReference>
<comment type="similarity">
    <text evidence="2">Belongs to the peptidase M13 family.</text>
</comment>
<evidence type="ECO:0000256" key="3">
    <source>
        <dbReference type="ARBA" id="ARBA00022670"/>
    </source>
</evidence>
<evidence type="ECO:0000313" key="12">
    <source>
        <dbReference type="Proteomes" id="UP000186922"/>
    </source>
</evidence>
<dbReference type="Gene3D" id="1.10.1380.10">
    <property type="entry name" value="Neutral endopeptidase , domain2"/>
    <property type="match status" value="1"/>
</dbReference>
<reference evidence="11 12" key="1">
    <citation type="journal article" date="2016" name="Nat. Commun.">
        <title>Extremotolerant tardigrade genome and improved radiotolerance of human cultured cells by tardigrade-unique protein.</title>
        <authorList>
            <person name="Hashimoto T."/>
            <person name="Horikawa D.D."/>
            <person name="Saito Y."/>
            <person name="Kuwahara H."/>
            <person name="Kozuka-Hata H."/>
            <person name="Shin-I T."/>
            <person name="Minakuchi Y."/>
            <person name="Ohishi K."/>
            <person name="Motoyama A."/>
            <person name="Aizu T."/>
            <person name="Enomoto A."/>
            <person name="Kondo K."/>
            <person name="Tanaka S."/>
            <person name="Hara Y."/>
            <person name="Koshikawa S."/>
            <person name="Sagara H."/>
            <person name="Miura T."/>
            <person name="Yokobori S."/>
            <person name="Miyagawa K."/>
            <person name="Suzuki Y."/>
            <person name="Kubo T."/>
            <person name="Oyama M."/>
            <person name="Kohara Y."/>
            <person name="Fujiyama A."/>
            <person name="Arakawa K."/>
            <person name="Katayama T."/>
            <person name="Toyoda A."/>
            <person name="Kunieda T."/>
        </authorList>
    </citation>
    <scope>NUCLEOTIDE SEQUENCE [LARGE SCALE GENOMIC DNA]</scope>
    <source>
        <strain evidence="11 12">YOKOZUNA-1</strain>
    </source>
</reference>
<dbReference type="CDD" id="cd08662">
    <property type="entry name" value="M13"/>
    <property type="match status" value="1"/>
</dbReference>
<dbReference type="InterPro" id="IPR018497">
    <property type="entry name" value="Peptidase_M13_C"/>
</dbReference>
<protein>
    <recommendedName>
        <fullName evidence="13">Peptidase M13 N-terminal domain-containing protein</fullName>
    </recommendedName>
</protein>
<dbReference type="InterPro" id="IPR000718">
    <property type="entry name" value="Peptidase_M13"/>
</dbReference>
<keyword evidence="12" id="KW-1185">Reference proteome</keyword>
<dbReference type="STRING" id="947166.A0A1D1UTS5"/>
<feature type="domain" description="Peptidase M13 N-terminal" evidence="10">
    <location>
        <begin position="134"/>
        <end position="518"/>
    </location>
</feature>
<accession>A0A1D1UTS5</accession>
<feature type="signal peptide" evidence="8">
    <location>
        <begin position="1"/>
        <end position="26"/>
    </location>
</feature>
<dbReference type="Gene3D" id="3.40.390.10">
    <property type="entry name" value="Collagenase (Catalytic Domain)"/>
    <property type="match status" value="1"/>
</dbReference>
<evidence type="ECO:0000256" key="6">
    <source>
        <dbReference type="ARBA" id="ARBA00022833"/>
    </source>
</evidence>
<keyword evidence="5" id="KW-0378">Hydrolase</keyword>
<comment type="cofactor">
    <cofactor evidence="1">
        <name>Zn(2+)</name>
        <dbReference type="ChEBI" id="CHEBI:29105"/>
    </cofactor>
</comment>
<sequence length="783" mass="89952">MVGARCYLLRSLSMALLWLSVGTVLMTPLAANDSVVSVVENEIVEDVLDREELPLLNSETTFQTFNVHVRKSCEESSAPANDVARINLPRTVKNSSQSIAATKKGDDCHDICISSSCVEVAATLLQSMDMEQNPCQDFYSYVCGKWEKNNPIPDDKSSYDTFTKMRDNLDFILRGLLEKPVGPEDSSAVRKAKKLYESCVNEEIIERRGAEPLLKFLQELGGWPVIDSTWNASHFSFEETVATLRNMHNDILISLWIGPDGKNSSWNVLQIDQADFGMPTREYYLDSNQLYRLAYLGLMTSIAELLGVPRARAMNDMEEILQFETRLANMSIPQEFRRNFTAIYEKMTISEMEKLVPQIKWMRYFESVLNRSVRTDETLVVYAKDYFIKLGDLLTKTPKRTVANYLIWRMVQNRAANLDERFRSRRRIFSNLLLGNTKEPPRWRICVQYVNDNLGMAVGSMFVKEHFKEDSKEIAQLMIREISISFIDLVGQVDWMDDNTKSKAKDKMGGMIDNIGYPDQILDLAKLDDEYKGVELDAEKYFENVVTCLKFLTQREREDLWKPVNRSTWSTTPAVVNAFYSRTKNQIMFPAGILQPPFYNRHYPMTMNFGGIGVVVGHEISHGFDDKGRQFNKHGNLEQWWPLETERHFEHKARCLVDQYNKYQLTELNLTVNGLQTQGENIADNAGIKLAYRAMQRWLQSHKVPRLPGLHHLSPEQLFFVNFAQVWCGSSRPEAMQFRLRTGVHPPGRFRVIGAVSNMQEFSDAFSCPANSPMNAPQKCQVW</sequence>
<dbReference type="AlphaFoldDB" id="A0A1D1UTS5"/>
<dbReference type="GO" id="GO:0046872">
    <property type="term" value="F:metal ion binding"/>
    <property type="evidence" value="ECO:0007669"/>
    <property type="project" value="UniProtKB-KW"/>
</dbReference>
<keyword evidence="3" id="KW-0645">Protease</keyword>
<organism evidence="11 12">
    <name type="scientific">Ramazzottius varieornatus</name>
    <name type="common">Water bear</name>
    <name type="synonym">Tardigrade</name>
    <dbReference type="NCBI Taxonomy" id="947166"/>
    <lineage>
        <taxon>Eukaryota</taxon>
        <taxon>Metazoa</taxon>
        <taxon>Ecdysozoa</taxon>
        <taxon>Tardigrada</taxon>
        <taxon>Eutardigrada</taxon>
        <taxon>Parachela</taxon>
        <taxon>Hypsibioidea</taxon>
        <taxon>Ramazzottiidae</taxon>
        <taxon>Ramazzottius</taxon>
    </lineage>
</organism>
<gene>
    <name evidence="11" type="primary">RvY_04050-1</name>
    <name evidence="11" type="synonym">RvY_04050.1</name>
    <name evidence="11" type="ORF">RvY_04050</name>
</gene>
<dbReference type="Pfam" id="PF05649">
    <property type="entry name" value="Peptidase_M13_N"/>
    <property type="match status" value="1"/>
</dbReference>
<dbReference type="EMBL" id="BDGG01000002">
    <property type="protein sequence ID" value="GAU91875.1"/>
    <property type="molecule type" value="Genomic_DNA"/>
</dbReference>
<dbReference type="SUPFAM" id="SSF55486">
    <property type="entry name" value="Metalloproteases ('zincins'), catalytic domain"/>
    <property type="match status" value="1"/>
</dbReference>
<evidence type="ECO:0000256" key="4">
    <source>
        <dbReference type="ARBA" id="ARBA00022723"/>
    </source>
</evidence>
<dbReference type="GO" id="GO:0004222">
    <property type="term" value="F:metalloendopeptidase activity"/>
    <property type="evidence" value="ECO:0007669"/>
    <property type="project" value="InterPro"/>
</dbReference>
<evidence type="ECO:0000256" key="2">
    <source>
        <dbReference type="ARBA" id="ARBA00007357"/>
    </source>
</evidence>
<dbReference type="GO" id="GO:0005886">
    <property type="term" value="C:plasma membrane"/>
    <property type="evidence" value="ECO:0007669"/>
    <property type="project" value="TreeGrafter"/>
</dbReference>
<evidence type="ECO:0000256" key="1">
    <source>
        <dbReference type="ARBA" id="ARBA00001947"/>
    </source>
</evidence>
<proteinExistence type="inferred from homology"/>
<dbReference type="Pfam" id="PF01431">
    <property type="entry name" value="Peptidase_M13"/>
    <property type="match status" value="1"/>
</dbReference>
<name>A0A1D1UTS5_RAMVA</name>
<evidence type="ECO:0000256" key="8">
    <source>
        <dbReference type="SAM" id="SignalP"/>
    </source>
</evidence>
<evidence type="ECO:0000259" key="10">
    <source>
        <dbReference type="Pfam" id="PF05649"/>
    </source>
</evidence>
<evidence type="ECO:0008006" key="13">
    <source>
        <dbReference type="Google" id="ProtNLM"/>
    </source>
</evidence>
<keyword evidence="8" id="KW-0732">Signal</keyword>
<dbReference type="PROSITE" id="PS51885">
    <property type="entry name" value="NEPRILYSIN"/>
    <property type="match status" value="1"/>
</dbReference>
<dbReference type="InterPro" id="IPR042089">
    <property type="entry name" value="Peptidase_M13_dom_2"/>
</dbReference>
<dbReference type="InterPro" id="IPR008753">
    <property type="entry name" value="Peptidase_M13_N"/>
</dbReference>
<dbReference type="PANTHER" id="PTHR11733">
    <property type="entry name" value="ZINC METALLOPROTEASE FAMILY M13 NEPRILYSIN-RELATED"/>
    <property type="match status" value="1"/>
</dbReference>
<evidence type="ECO:0000313" key="11">
    <source>
        <dbReference type="EMBL" id="GAU91875.1"/>
    </source>
</evidence>
<dbReference type="OrthoDB" id="6475849at2759"/>
<feature type="chain" id="PRO_5008897596" description="Peptidase M13 N-terminal domain-containing protein" evidence="8">
    <location>
        <begin position="27"/>
        <end position="783"/>
    </location>
</feature>
<evidence type="ECO:0000256" key="7">
    <source>
        <dbReference type="ARBA" id="ARBA00023049"/>
    </source>
</evidence>
<comment type="caution">
    <text evidence="11">The sequence shown here is derived from an EMBL/GenBank/DDBJ whole genome shotgun (WGS) entry which is preliminary data.</text>
</comment>
<dbReference type="Proteomes" id="UP000186922">
    <property type="component" value="Unassembled WGS sequence"/>
</dbReference>
<evidence type="ECO:0000259" key="9">
    <source>
        <dbReference type="Pfam" id="PF01431"/>
    </source>
</evidence>
<dbReference type="PRINTS" id="PR00786">
    <property type="entry name" value="NEPRILYSIN"/>
</dbReference>
<keyword evidence="7" id="KW-0482">Metalloprotease</keyword>
<dbReference type="GO" id="GO:0016485">
    <property type="term" value="P:protein processing"/>
    <property type="evidence" value="ECO:0007669"/>
    <property type="project" value="TreeGrafter"/>
</dbReference>
<dbReference type="InterPro" id="IPR024079">
    <property type="entry name" value="MetalloPept_cat_dom_sf"/>
</dbReference>
<keyword evidence="6" id="KW-0862">Zinc</keyword>
<feature type="domain" description="Peptidase M13 C-terminal" evidence="9">
    <location>
        <begin position="577"/>
        <end position="782"/>
    </location>
</feature>
<keyword evidence="4" id="KW-0479">Metal-binding</keyword>
<evidence type="ECO:0000256" key="5">
    <source>
        <dbReference type="ARBA" id="ARBA00022801"/>
    </source>
</evidence>